<proteinExistence type="predicted"/>
<protein>
    <recommendedName>
        <fullName evidence="2">Phage protein, HK97 gp10 family</fullName>
    </recommendedName>
</protein>
<accession>A0A3B1AV31</accession>
<dbReference type="Pfam" id="PF04883">
    <property type="entry name" value="HK97-gp10_like"/>
    <property type="match status" value="1"/>
</dbReference>
<evidence type="ECO:0000313" key="1">
    <source>
        <dbReference type="EMBL" id="VAX03643.1"/>
    </source>
</evidence>
<organism evidence="1">
    <name type="scientific">hydrothermal vent metagenome</name>
    <dbReference type="NCBI Taxonomy" id="652676"/>
    <lineage>
        <taxon>unclassified sequences</taxon>
        <taxon>metagenomes</taxon>
        <taxon>ecological metagenomes</taxon>
    </lineage>
</organism>
<dbReference type="AlphaFoldDB" id="A0A3B1AV31"/>
<sequence>MPSLQLTNKAANYEKELARMIAQMADQIVSSARKRVFANLKSRKGNSPLANSIDSAVTPEGEIRVFTDKPYAKFVEFGTINQPARPFLTPAVEEVKVIFSGLIR</sequence>
<reference evidence="1" key="1">
    <citation type="submission" date="2018-06" db="EMBL/GenBank/DDBJ databases">
        <authorList>
            <person name="Zhirakovskaya E."/>
        </authorList>
    </citation>
    <scope>NUCLEOTIDE SEQUENCE</scope>
</reference>
<dbReference type="EMBL" id="UOFW01000056">
    <property type="protein sequence ID" value="VAX03643.1"/>
    <property type="molecule type" value="Genomic_DNA"/>
</dbReference>
<name>A0A3B1AV31_9ZZZZ</name>
<gene>
    <name evidence="1" type="ORF">MNBD_ALPHA03-841</name>
</gene>
<dbReference type="InterPro" id="IPR010064">
    <property type="entry name" value="HK97-gp10_tail"/>
</dbReference>
<dbReference type="NCBIfam" id="TIGR01725">
    <property type="entry name" value="phge_HK97_gp10"/>
    <property type="match status" value="1"/>
</dbReference>
<evidence type="ECO:0008006" key="2">
    <source>
        <dbReference type="Google" id="ProtNLM"/>
    </source>
</evidence>